<dbReference type="EMBL" id="DXAQ01000143">
    <property type="protein sequence ID" value="HIZ90192.1"/>
    <property type="molecule type" value="Genomic_DNA"/>
</dbReference>
<accession>A0A9D2GUE1</accession>
<dbReference type="GO" id="GO:0009116">
    <property type="term" value="P:nucleoside metabolic process"/>
    <property type="evidence" value="ECO:0007669"/>
    <property type="project" value="InterPro"/>
</dbReference>
<evidence type="ECO:0000313" key="2">
    <source>
        <dbReference type="EMBL" id="HIZ90192.1"/>
    </source>
</evidence>
<reference evidence="2" key="1">
    <citation type="journal article" date="2021" name="PeerJ">
        <title>Extensive microbial diversity within the chicken gut microbiome revealed by metagenomics and culture.</title>
        <authorList>
            <person name="Gilroy R."/>
            <person name="Ravi A."/>
            <person name="Getino M."/>
            <person name="Pursley I."/>
            <person name="Horton D.L."/>
            <person name="Alikhan N.F."/>
            <person name="Baker D."/>
            <person name="Gharbi K."/>
            <person name="Hall N."/>
            <person name="Watson M."/>
            <person name="Adriaenssens E.M."/>
            <person name="Foster-Nyarko E."/>
            <person name="Jarju S."/>
            <person name="Secka A."/>
            <person name="Antonio M."/>
            <person name="Oren A."/>
            <person name="Chaudhuri R.R."/>
            <person name="La Ragione R."/>
            <person name="Hildebrand F."/>
            <person name="Pallen M.J."/>
        </authorList>
    </citation>
    <scope>NUCLEOTIDE SEQUENCE</scope>
    <source>
        <strain evidence="2">ChiW4-1371</strain>
    </source>
</reference>
<dbReference type="InterPro" id="IPR000845">
    <property type="entry name" value="Nucleoside_phosphorylase_d"/>
</dbReference>
<dbReference type="InterPro" id="IPR035994">
    <property type="entry name" value="Nucleoside_phosphorylase_sf"/>
</dbReference>
<dbReference type="AlphaFoldDB" id="A0A9D2GUE1"/>
<feature type="domain" description="Nucleoside phosphorylase" evidence="1">
    <location>
        <begin position="31"/>
        <end position="212"/>
    </location>
</feature>
<name>A0A9D2GUE1_9BACT</name>
<organism evidence="2 3">
    <name type="scientific">Candidatus Mucispirillum faecigallinarum</name>
    <dbReference type="NCBI Taxonomy" id="2838699"/>
    <lineage>
        <taxon>Bacteria</taxon>
        <taxon>Pseudomonadati</taxon>
        <taxon>Deferribacterota</taxon>
        <taxon>Deferribacteres</taxon>
        <taxon>Deferribacterales</taxon>
        <taxon>Mucispirillaceae</taxon>
        <taxon>Mucispirillum</taxon>
    </lineage>
</organism>
<evidence type="ECO:0000259" key="1">
    <source>
        <dbReference type="Pfam" id="PF01048"/>
    </source>
</evidence>
<gene>
    <name evidence="2" type="ORF">H9804_09610</name>
</gene>
<comment type="caution">
    <text evidence="2">The sequence shown here is derived from an EMBL/GenBank/DDBJ whole genome shotgun (WGS) entry which is preliminary data.</text>
</comment>
<dbReference type="GO" id="GO:0003824">
    <property type="term" value="F:catalytic activity"/>
    <property type="evidence" value="ECO:0007669"/>
    <property type="project" value="InterPro"/>
</dbReference>
<reference evidence="2" key="2">
    <citation type="submission" date="2021-04" db="EMBL/GenBank/DDBJ databases">
        <authorList>
            <person name="Gilroy R."/>
        </authorList>
    </citation>
    <scope>NUCLEOTIDE SEQUENCE</scope>
    <source>
        <strain evidence="2">ChiW4-1371</strain>
    </source>
</reference>
<dbReference type="Pfam" id="PF01048">
    <property type="entry name" value="PNP_UDP_1"/>
    <property type="match status" value="1"/>
</dbReference>
<dbReference type="SUPFAM" id="SSF53167">
    <property type="entry name" value="Purine and uridine phosphorylases"/>
    <property type="match status" value="1"/>
</dbReference>
<protein>
    <recommendedName>
        <fullName evidence="1">Nucleoside phosphorylase domain-containing protein</fullName>
    </recommendedName>
</protein>
<evidence type="ECO:0000313" key="3">
    <source>
        <dbReference type="Proteomes" id="UP000824176"/>
    </source>
</evidence>
<dbReference type="Gene3D" id="3.40.50.1580">
    <property type="entry name" value="Nucleoside phosphorylase domain"/>
    <property type="match status" value="1"/>
</dbReference>
<dbReference type="Proteomes" id="UP000824176">
    <property type="component" value="Unassembled WGS sequence"/>
</dbReference>
<proteinExistence type="predicted"/>
<sequence>MFKSNIVIFFPTFLECKKVLNISDFSSFNDFNTAYYKSIPVIITGAGKSNASMISALFFKEFKPKYPLLTGICGAYHNTDINICDIVSIDYDYFVDEANYDGTILTTIHEKGFKIAENNRAEFTVFENFKKVSSNTVSLIPQFDSLSNLYMMKTNAYVENMEGAAFGASANKFNIKPYQIRAVSNFCGNIENQQWNINNACKSLKNAVDLFIETNI</sequence>